<protein>
    <submittedName>
        <fullName evidence="1">Uncharacterized protein</fullName>
    </submittedName>
</protein>
<dbReference type="AlphaFoldDB" id="A0A699H861"/>
<dbReference type="EMBL" id="BKCJ010115746">
    <property type="protein sequence ID" value="GEX56200.1"/>
    <property type="molecule type" value="Genomic_DNA"/>
</dbReference>
<organism evidence="1">
    <name type="scientific">Tanacetum cinerariifolium</name>
    <name type="common">Dalmatian daisy</name>
    <name type="synonym">Chrysanthemum cinerariifolium</name>
    <dbReference type="NCBI Taxonomy" id="118510"/>
    <lineage>
        <taxon>Eukaryota</taxon>
        <taxon>Viridiplantae</taxon>
        <taxon>Streptophyta</taxon>
        <taxon>Embryophyta</taxon>
        <taxon>Tracheophyta</taxon>
        <taxon>Spermatophyta</taxon>
        <taxon>Magnoliopsida</taxon>
        <taxon>eudicotyledons</taxon>
        <taxon>Gunneridae</taxon>
        <taxon>Pentapetalae</taxon>
        <taxon>asterids</taxon>
        <taxon>campanulids</taxon>
        <taxon>Asterales</taxon>
        <taxon>Asteraceae</taxon>
        <taxon>Asteroideae</taxon>
        <taxon>Anthemideae</taxon>
        <taxon>Anthemidinae</taxon>
        <taxon>Tanacetum</taxon>
    </lineage>
</organism>
<comment type="caution">
    <text evidence="1">The sequence shown here is derived from an EMBL/GenBank/DDBJ whole genome shotgun (WGS) entry which is preliminary data.</text>
</comment>
<gene>
    <name evidence="1" type="ORF">Tci_328175</name>
</gene>
<name>A0A699H861_TANCI</name>
<accession>A0A699H861</accession>
<evidence type="ECO:0000313" key="1">
    <source>
        <dbReference type="EMBL" id="GEX56200.1"/>
    </source>
</evidence>
<reference evidence="1" key="1">
    <citation type="journal article" date="2019" name="Sci. Rep.">
        <title>Draft genome of Tanacetum cinerariifolium, the natural source of mosquito coil.</title>
        <authorList>
            <person name="Yamashiro T."/>
            <person name="Shiraishi A."/>
            <person name="Satake H."/>
            <person name="Nakayama K."/>
        </authorList>
    </citation>
    <scope>NUCLEOTIDE SEQUENCE</scope>
</reference>
<proteinExistence type="predicted"/>
<sequence>MDDNLFTYELGIVDDFYYPFIEQQHDSLINDDLDVYEPRVCYDGDEKIYAEAMILINKRLVRLIDITVEQWLDLKFVDHKKVDKEIKEEVNTLWLYWTRGDDEEVLTDEELFDLEEEKVSEEKEIVEIFRIEMDIFDFETPLCKEFKEFNHLLQINVDVLTGDLPGFKIYEDYKDAWIYD</sequence>